<dbReference type="PROSITE" id="PS51257">
    <property type="entry name" value="PROKAR_LIPOPROTEIN"/>
    <property type="match status" value="1"/>
</dbReference>
<feature type="chain" id="PRO_5046914149" evidence="1">
    <location>
        <begin position="21"/>
        <end position="202"/>
    </location>
</feature>
<evidence type="ECO:0000313" key="3">
    <source>
        <dbReference type="Proteomes" id="UP001623591"/>
    </source>
</evidence>
<dbReference type="EMBL" id="JBJHZZ010000005">
    <property type="protein sequence ID" value="MFL0247225.1"/>
    <property type="molecule type" value="Genomic_DNA"/>
</dbReference>
<evidence type="ECO:0000313" key="2">
    <source>
        <dbReference type="EMBL" id="MFL0247225.1"/>
    </source>
</evidence>
<dbReference type="InterPro" id="IPR014584">
    <property type="entry name" value="UCP033729"/>
</dbReference>
<dbReference type="RefSeq" id="WP_406769680.1">
    <property type="nucleotide sequence ID" value="NZ_JBJHZZ010000005.1"/>
</dbReference>
<dbReference type="Proteomes" id="UP001623591">
    <property type="component" value="Unassembled WGS sequence"/>
</dbReference>
<dbReference type="PIRSF" id="PIRSF033729">
    <property type="entry name" value="UCP033729"/>
    <property type="match status" value="1"/>
</dbReference>
<keyword evidence="1" id="KW-0732">Signal</keyword>
<keyword evidence="2" id="KW-0449">Lipoprotein</keyword>
<dbReference type="NCBIfam" id="NF041287">
    <property type="entry name" value="lipo_GerS_rel"/>
    <property type="match status" value="1"/>
</dbReference>
<proteinExistence type="predicted"/>
<dbReference type="Gene3D" id="2.50.20.10">
    <property type="entry name" value="Lipoprotein localisation LolA/LolB/LppX"/>
    <property type="match status" value="1"/>
</dbReference>
<feature type="signal peptide" evidence="1">
    <location>
        <begin position="1"/>
        <end position="20"/>
    </location>
</feature>
<accession>A0ABW8T4B4</accession>
<reference evidence="2 3" key="1">
    <citation type="submission" date="2024-11" db="EMBL/GenBank/DDBJ databases">
        <authorList>
            <person name="Heng Y.C."/>
            <person name="Lim A.C.H."/>
            <person name="Lee J.K.Y."/>
            <person name="Kittelmann S."/>
        </authorList>
    </citation>
    <scope>NUCLEOTIDE SEQUENCE [LARGE SCALE GENOMIC DNA]</scope>
    <source>
        <strain evidence="2 3">WILCCON 0185</strain>
    </source>
</reference>
<organism evidence="2 3">
    <name type="scientific">Candidatus Clostridium stratigraminis</name>
    <dbReference type="NCBI Taxonomy" id="3381661"/>
    <lineage>
        <taxon>Bacteria</taxon>
        <taxon>Bacillati</taxon>
        <taxon>Bacillota</taxon>
        <taxon>Clostridia</taxon>
        <taxon>Eubacteriales</taxon>
        <taxon>Clostridiaceae</taxon>
        <taxon>Clostridium</taxon>
    </lineage>
</organism>
<sequence>MKKRLLIVSAFALILSILFSGCRKDKNNPNEAMDFLKGLNSYSTSYKMEIINNKQIITYEGKQYFDKKLGYRLELGEDRVFIYKDDKIYAHDIKNNSNYILDKDFDDIYKISFIKEYIKLLYTDEKIKFEYKTIDNVKLQLIHLTIPGGSREMSRAVMYVNMKTYHPEMVIVYDEKGSERRKITYSSFEANPALEEKLFKTQ</sequence>
<comment type="caution">
    <text evidence="2">The sequence shown here is derived from an EMBL/GenBank/DDBJ whole genome shotgun (WGS) entry which is preliminary data.</text>
</comment>
<gene>
    <name evidence="2" type="ORF">ACJDUG_09590</name>
</gene>
<evidence type="ECO:0000256" key="1">
    <source>
        <dbReference type="SAM" id="SignalP"/>
    </source>
</evidence>
<protein>
    <submittedName>
        <fullName evidence="2">Germination lipoprotein GerS-related protein</fullName>
    </submittedName>
</protein>
<keyword evidence="3" id="KW-1185">Reference proteome</keyword>
<name>A0ABW8T4B4_9CLOT</name>